<dbReference type="PANTHER" id="PTHR47534">
    <property type="entry name" value="YALI0E05731P"/>
    <property type="match status" value="1"/>
</dbReference>
<name>A0A6H0XIZ7_9PEZI</name>
<evidence type="ECO:0008006" key="4">
    <source>
        <dbReference type="Google" id="ProtNLM"/>
    </source>
</evidence>
<reference evidence="2 3" key="1">
    <citation type="journal article" date="2016" name="Sci. Rep.">
        <title>Peltaster fructicola genome reveals evolution from an invasive phytopathogen to an ectophytic parasite.</title>
        <authorList>
            <person name="Xu C."/>
            <person name="Chen H."/>
            <person name="Gleason M.L."/>
            <person name="Xu J.R."/>
            <person name="Liu H."/>
            <person name="Zhang R."/>
            <person name="Sun G."/>
        </authorList>
    </citation>
    <scope>NUCLEOTIDE SEQUENCE [LARGE SCALE GENOMIC DNA]</scope>
    <source>
        <strain evidence="2 3">LNHT1506</strain>
    </source>
</reference>
<dbReference type="Proteomes" id="UP000503462">
    <property type="component" value="Chromosome 1"/>
</dbReference>
<protein>
    <recommendedName>
        <fullName evidence="4">Ketoreductase (KR) domain-containing protein</fullName>
    </recommendedName>
</protein>
<dbReference type="InterPro" id="IPR052228">
    <property type="entry name" value="Sec_Metab_Biosynth_Oxidored"/>
</dbReference>
<dbReference type="Pfam" id="PF00106">
    <property type="entry name" value="adh_short"/>
    <property type="match status" value="1"/>
</dbReference>
<accession>A0A6H0XIZ7</accession>
<dbReference type="GO" id="GO:0016491">
    <property type="term" value="F:oxidoreductase activity"/>
    <property type="evidence" value="ECO:0007669"/>
    <property type="project" value="UniProtKB-KW"/>
</dbReference>
<evidence type="ECO:0000313" key="2">
    <source>
        <dbReference type="EMBL" id="QIW94608.1"/>
    </source>
</evidence>
<dbReference type="OrthoDB" id="2898509at2759"/>
<gene>
    <name evidence="2" type="ORF">AMS68_000126</name>
</gene>
<evidence type="ECO:0000313" key="3">
    <source>
        <dbReference type="Proteomes" id="UP000503462"/>
    </source>
</evidence>
<evidence type="ECO:0000256" key="1">
    <source>
        <dbReference type="ARBA" id="ARBA00023002"/>
    </source>
</evidence>
<dbReference type="AlphaFoldDB" id="A0A6H0XIZ7"/>
<dbReference type="InterPro" id="IPR002347">
    <property type="entry name" value="SDR_fam"/>
</dbReference>
<proteinExistence type="predicted"/>
<dbReference type="Gene3D" id="3.40.50.720">
    <property type="entry name" value="NAD(P)-binding Rossmann-like Domain"/>
    <property type="match status" value="1"/>
</dbReference>
<organism evidence="2 3">
    <name type="scientific">Peltaster fructicola</name>
    <dbReference type="NCBI Taxonomy" id="286661"/>
    <lineage>
        <taxon>Eukaryota</taxon>
        <taxon>Fungi</taxon>
        <taxon>Dikarya</taxon>
        <taxon>Ascomycota</taxon>
        <taxon>Pezizomycotina</taxon>
        <taxon>Dothideomycetes</taxon>
        <taxon>Dothideomycetes incertae sedis</taxon>
        <taxon>Peltaster</taxon>
    </lineage>
</organism>
<keyword evidence="1" id="KW-0560">Oxidoreductase</keyword>
<dbReference type="EMBL" id="CP051139">
    <property type="protein sequence ID" value="QIW94608.1"/>
    <property type="molecule type" value="Genomic_DNA"/>
</dbReference>
<dbReference type="PANTHER" id="PTHR47534:SF2">
    <property type="entry name" value="KETOREDUCTASE (KR) DOMAIN-CONTAINING PROTEIN-RELATED"/>
    <property type="match status" value="1"/>
</dbReference>
<keyword evidence="3" id="KW-1185">Reference proteome</keyword>
<dbReference type="InterPro" id="IPR036291">
    <property type="entry name" value="NAD(P)-bd_dom_sf"/>
</dbReference>
<dbReference type="SUPFAM" id="SSF51735">
    <property type="entry name" value="NAD(P)-binding Rossmann-fold domains"/>
    <property type="match status" value="1"/>
</dbReference>
<sequence length="339" mass="37272">MVALEAVRQANRGLTKAFPKKLTALFVGGTSGIGRSTLCQFTRHVEEPTVYIVGRNKQSAAPLLSELQTTNPRGSIHFLEADVSLMRNVDRVCEEVKQREKSLNLLFMTPGGISLTGRSETTEGIDKIFALRYYARMRFVQNLLHLLENTTPSRVVSILGGGFEGPMKTDDLDLKNNFSVLNCALHSVTMTTLAMEHLSQTTSSPDLSFIHAFPGIVGTNIYTNSFPAPIAALYNYGMWPLMWPFSVNLQESGERHLFQSTSARYPGKGMTEPSALPTRVSVAVGSDGHTGSGVYLTNWKGETSVGGRTLQRYREDGLPAEVWSHTTELLQRAAARTDV</sequence>